<comment type="caution">
    <text evidence="1">The sequence shown here is derived from an EMBL/GenBank/DDBJ whole genome shotgun (WGS) entry which is preliminary data.</text>
</comment>
<dbReference type="EMBL" id="CAJVQB010038879">
    <property type="protein sequence ID" value="CAG8826758.1"/>
    <property type="molecule type" value="Genomic_DNA"/>
</dbReference>
<keyword evidence="2" id="KW-1185">Reference proteome</keyword>
<organism evidence="1 2">
    <name type="scientific">Gigaspora margarita</name>
    <dbReference type="NCBI Taxonomy" id="4874"/>
    <lineage>
        <taxon>Eukaryota</taxon>
        <taxon>Fungi</taxon>
        <taxon>Fungi incertae sedis</taxon>
        <taxon>Mucoromycota</taxon>
        <taxon>Glomeromycotina</taxon>
        <taxon>Glomeromycetes</taxon>
        <taxon>Diversisporales</taxon>
        <taxon>Gigasporaceae</taxon>
        <taxon>Gigaspora</taxon>
    </lineage>
</organism>
<accession>A0ABN7WCL8</accession>
<feature type="non-terminal residue" evidence="1">
    <location>
        <position position="100"/>
    </location>
</feature>
<evidence type="ECO:0000313" key="1">
    <source>
        <dbReference type="EMBL" id="CAG8826758.1"/>
    </source>
</evidence>
<name>A0ABN7WCL8_GIGMA</name>
<feature type="non-terminal residue" evidence="1">
    <location>
        <position position="1"/>
    </location>
</feature>
<dbReference type="Proteomes" id="UP000789901">
    <property type="component" value="Unassembled WGS sequence"/>
</dbReference>
<proteinExistence type="predicted"/>
<gene>
    <name evidence="1" type="ORF">GMARGA_LOCUS29215</name>
</gene>
<protein>
    <submittedName>
        <fullName evidence="1">12803_t:CDS:1</fullName>
    </submittedName>
</protein>
<evidence type="ECO:0000313" key="2">
    <source>
        <dbReference type="Proteomes" id="UP000789901"/>
    </source>
</evidence>
<reference evidence="1 2" key="1">
    <citation type="submission" date="2021-06" db="EMBL/GenBank/DDBJ databases">
        <authorList>
            <person name="Kallberg Y."/>
            <person name="Tangrot J."/>
            <person name="Rosling A."/>
        </authorList>
    </citation>
    <scope>NUCLEOTIDE SEQUENCE [LARGE SCALE GENOMIC DNA]</scope>
    <source>
        <strain evidence="1 2">120-4 pot B 10/14</strain>
    </source>
</reference>
<sequence>MLEICKILMDRGYNITLVAPGNYPAKSSFYSSIPQVIVDVLIASNLEIKDLMDGEDNLKTFKLFNDWSRIHYVTFYEAYKQVAEEIDENQLLEFHHHIEV</sequence>